<sequence length="88" mass="9492">MGESGDDHSDDAPRAEDGRPVGENTPVVRSDSDVAWNSMAYLLSGLLFGLGGGIALDAWWGTSFMTPTLTVLGLASTVYYVWFRYGSR</sequence>
<comment type="caution">
    <text evidence="3">The sequence shown here is derived from an EMBL/GenBank/DDBJ whole genome shotgun (WGS) entry which is preliminary data.</text>
</comment>
<evidence type="ECO:0008006" key="5">
    <source>
        <dbReference type="Google" id="ProtNLM"/>
    </source>
</evidence>
<dbReference type="Proteomes" id="UP001565927">
    <property type="component" value="Unassembled WGS sequence"/>
</dbReference>
<organism evidence="3 4">
    <name type="scientific">Kineococcus halophytocola</name>
    <dbReference type="NCBI Taxonomy" id="3234027"/>
    <lineage>
        <taxon>Bacteria</taxon>
        <taxon>Bacillati</taxon>
        <taxon>Actinomycetota</taxon>
        <taxon>Actinomycetes</taxon>
        <taxon>Kineosporiales</taxon>
        <taxon>Kineosporiaceae</taxon>
        <taxon>Kineococcus</taxon>
    </lineage>
</organism>
<feature type="region of interest" description="Disordered" evidence="1">
    <location>
        <begin position="1"/>
        <end position="28"/>
    </location>
</feature>
<dbReference type="EMBL" id="JBGFTU010000020">
    <property type="protein sequence ID" value="MEZ0166309.1"/>
    <property type="molecule type" value="Genomic_DNA"/>
</dbReference>
<evidence type="ECO:0000256" key="1">
    <source>
        <dbReference type="SAM" id="MobiDB-lite"/>
    </source>
</evidence>
<evidence type="ECO:0000313" key="4">
    <source>
        <dbReference type="Proteomes" id="UP001565927"/>
    </source>
</evidence>
<keyword evidence="2" id="KW-0812">Transmembrane</keyword>
<accession>A0ABV4H5F3</accession>
<dbReference type="RefSeq" id="WP_370442531.1">
    <property type="nucleotide sequence ID" value="NZ_JBGFTU010000020.1"/>
</dbReference>
<gene>
    <name evidence="3" type="ORF">AB2L27_16230</name>
</gene>
<feature type="transmembrane region" description="Helical" evidence="2">
    <location>
        <begin position="64"/>
        <end position="83"/>
    </location>
</feature>
<keyword evidence="4" id="KW-1185">Reference proteome</keyword>
<feature type="compositionally biased region" description="Basic and acidic residues" evidence="1">
    <location>
        <begin position="1"/>
        <end position="20"/>
    </location>
</feature>
<name>A0ABV4H5F3_9ACTN</name>
<evidence type="ECO:0000256" key="2">
    <source>
        <dbReference type="SAM" id="Phobius"/>
    </source>
</evidence>
<evidence type="ECO:0000313" key="3">
    <source>
        <dbReference type="EMBL" id="MEZ0166309.1"/>
    </source>
</evidence>
<feature type="transmembrane region" description="Helical" evidence="2">
    <location>
        <begin position="39"/>
        <end position="58"/>
    </location>
</feature>
<protein>
    <recommendedName>
        <fullName evidence="5">AtpZ/AtpI family protein</fullName>
    </recommendedName>
</protein>
<keyword evidence="2" id="KW-0472">Membrane</keyword>
<proteinExistence type="predicted"/>
<reference evidence="3 4" key="1">
    <citation type="submission" date="2024-07" db="EMBL/GenBank/DDBJ databases">
        <authorList>
            <person name="Thanompreechachai J."/>
            <person name="Duangmal K."/>
        </authorList>
    </citation>
    <scope>NUCLEOTIDE SEQUENCE [LARGE SCALE GENOMIC DNA]</scope>
    <source>
        <strain evidence="3 4">LSe6-4</strain>
    </source>
</reference>
<keyword evidence="2" id="KW-1133">Transmembrane helix</keyword>